<proteinExistence type="inferred from homology"/>
<dbReference type="SUPFAM" id="SSF89447">
    <property type="entry name" value="AbrB/MazE/MraZ-like"/>
    <property type="match status" value="1"/>
</dbReference>
<comment type="subunit">
    <text evidence="7">Forms oligomers.</text>
</comment>
<evidence type="ECO:0000313" key="9">
    <source>
        <dbReference type="EMBL" id="GAA4933607.1"/>
    </source>
</evidence>
<keyword evidence="10" id="KW-1185">Reference proteome</keyword>
<dbReference type="InterPro" id="IPR037914">
    <property type="entry name" value="SpoVT-AbrB_sf"/>
</dbReference>
<evidence type="ECO:0000256" key="2">
    <source>
        <dbReference type="ARBA" id="ARBA00022490"/>
    </source>
</evidence>
<comment type="subcellular location">
    <subcellularLocation>
        <location evidence="7">Cytoplasm</location>
        <location evidence="7">Nucleoid</location>
    </subcellularLocation>
</comment>
<keyword evidence="6 7" id="KW-0804">Transcription</keyword>
<name>A0AAV3TY62_9ALTE</name>
<dbReference type="GO" id="GO:0000976">
    <property type="term" value="F:transcription cis-regulatory region binding"/>
    <property type="evidence" value="ECO:0007669"/>
    <property type="project" value="TreeGrafter"/>
</dbReference>
<dbReference type="GO" id="GO:2000143">
    <property type="term" value="P:negative regulation of DNA-templated transcription initiation"/>
    <property type="evidence" value="ECO:0007669"/>
    <property type="project" value="TreeGrafter"/>
</dbReference>
<dbReference type="InterPro" id="IPR003444">
    <property type="entry name" value="MraZ"/>
</dbReference>
<comment type="caution">
    <text evidence="9">The sequence shown here is derived from an EMBL/GenBank/DDBJ whole genome shotgun (WGS) entry which is preliminary data.</text>
</comment>
<organism evidence="9 10">
    <name type="scientific">Halioxenophilus aromaticivorans</name>
    <dbReference type="NCBI Taxonomy" id="1306992"/>
    <lineage>
        <taxon>Bacteria</taxon>
        <taxon>Pseudomonadati</taxon>
        <taxon>Pseudomonadota</taxon>
        <taxon>Gammaproteobacteria</taxon>
        <taxon>Alteromonadales</taxon>
        <taxon>Alteromonadaceae</taxon>
        <taxon>Halioxenophilus</taxon>
    </lineage>
</organism>
<evidence type="ECO:0000256" key="4">
    <source>
        <dbReference type="ARBA" id="ARBA00023015"/>
    </source>
</evidence>
<keyword evidence="2 7" id="KW-0963">Cytoplasm</keyword>
<protein>
    <recommendedName>
        <fullName evidence="1 7">Transcriptional regulator MraZ</fullName>
    </recommendedName>
</protein>
<dbReference type="GO" id="GO:0009295">
    <property type="term" value="C:nucleoid"/>
    <property type="evidence" value="ECO:0007669"/>
    <property type="project" value="UniProtKB-SubCell"/>
</dbReference>
<dbReference type="Pfam" id="PF02381">
    <property type="entry name" value="MraZ"/>
    <property type="match status" value="2"/>
</dbReference>
<keyword evidence="3" id="KW-0677">Repeat</keyword>
<dbReference type="InterPro" id="IPR020603">
    <property type="entry name" value="MraZ_dom"/>
</dbReference>
<dbReference type="InterPro" id="IPR038619">
    <property type="entry name" value="MraZ_sf"/>
</dbReference>
<dbReference type="CDD" id="cd16321">
    <property type="entry name" value="MraZ_C"/>
    <property type="match status" value="1"/>
</dbReference>
<evidence type="ECO:0000256" key="6">
    <source>
        <dbReference type="ARBA" id="ARBA00023163"/>
    </source>
</evidence>
<dbReference type="InterPro" id="IPR035642">
    <property type="entry name" value="MraZ_N"/>
</dbReference>
<gene>
    <name evidence="7 9" type="primary">mraZ</name>
    <name evidence="9" type="ORF">GCM10025791_07870</name>
</gene>
<dbReference type="InterPro" id="IPR035644">
    <property type="entry name" value="MraZ_C"/>
</dbReference>
<dbReference type="PROSITE" id="PS51740">
    <property type="entry name" value="SPOVT_ABRB"/>
    <property type="match status" value="2"/>
</dbReference>
<evidence type="ECO:0000256" key="1">
    <source>
        <dbReference type="ARBA" id="ARBA00013860"/>
    </source>
</evidence>
<dbReference type="GO" id="GO:0005737">
    <property type="term" value="C:cytoplasm"/>
    <property type="evidence" value="ECO:0007669"/>
    <property type="project" value="UniProtKB-UniRule"/>
</dbReference>
<dbReference type="GO" id="GO:0003700">
    <property type="term" value="F:DNA-binding transcription factor activity"/>
    <property type="evidence" value="ECO:0007669"/>
    <property type="project" value="UniProtKB-UniRule"/>
</dbReference>
<comment type="similarity">
    <text evidence="7">Belongs to the MraZ family.</text>
</comment>
<dbReference type="PANTHER" id="PTHR34701">
    <property type="entry name" value="TRANSCRIPTIONAL REGULATOR MRAZ"/>
    <property type="match status" value="1"/>
</dbReference>
<dbReference type="Gene3D" id="3.40.1550.20">
    <property type="entry name" value="Transcriptional regulator MraZ domain"/>
    <property type="match status" value="1"/>
</dbReference>
<dbReference type="NCBIfam" id="TIGR00242">
    <property type="entry name" value="division/cell wall cluster transcriptional repressor MraZ"/>
    <property type="match status" value="1"/>
</dbReference>
<evidence type="ECO:0000259" key="8">
    <source>
        <dbReference type="PROSITE" id="PS51740"/>
    </source>
</evidence>
<keyword evidence="4 7" id="KW-0805">Transcription regulation</keyword>
<dbReference type="CDD" id="cd16320">
    <property type="entry name" value="MraZ_N"/>
    <property type="match status" value="1"/>
</dbReference>
<dbReference type="AlphaFoldDB" id="A0AAV3TY62"/>
<evidence type="ECO:0000256" key="5">
    <source>
        <dbReference type="ARBA" id="ARBA00023125"/>
    </source>
</evidence>
<feature type="domain" description="SpoVT-AbrB" evidence="8">
    <location>
        <begin position="1"/>
        <end position="43"/>
    </location>
</feature>
<evidence type="ECO:0000313" key="10">
    <source>
        <dbReference type="Proteomes" id="UP001409585"/>
    </source>
</evidence>
<dbReference type="PANTHER" id="PTHR34701:SF1">
    <property type="entry name" value="TRANSCRIPTIONAL REGULATOR MRAZ"/>
    <property type="match status" value="1"/>
</dbReference>
<dbReference type="HAMAP" id="MF_01008">
    <property type="entry name" value="MraZ"/>
    <property type="match status" value="1"/>
</dbReference>
<accession>A0AAV3TY62</accession>
<dbReference type="Proteomes" id="UP001409585">
    <property type="component" value="Unassembled WGS sequence"/>
</dbReference>
<sequence length="140" mass="16072">MDAKGRIAIPTRVREQLSEICNGHIVLTASTQDNCLLIFPKPKWDEIVESINKLPPRKSKMLRRTKLVMLGYANEVTIEDNGRMLIPPTLRTYARLDDKKLMVIGQGENLEIWSETLFNEFLEEDVSDEELPEELANLAF</sequence>
<feature type="domain" description="SpoVT-AbrB" evidence="8">
    <location>
        <begin position="73"/>
        <end position="117"/>
    </location>
</feature>
<dbReference type="EMBL" id="BAABLX010000007">
    <property type="protein sequence ID" value="GAA4933607.1"/>
    <property type="molecule type" value="Genomic_DNA"/>
</dbReference>
<reference evidence="10" key="1">
    <citation type="journal article" date="2019" name="Int. J. Syst. Evol. Microbiol.">
        <title>The Global Catalogue of Microorganisms (GCM) 10K type strain sequencing project: providing services to taxonomists for standard genome sequencing and annotation.</title>
        <authorList>
            <consortium name="The Broad Institute Genomics Platform"/>
            <consortium name="The Broad Institute Genome Sequencing Center for Infectious Disease"/>
            <person name="Wu L."/>
            <person name="Ma J."/>
        </authorList>
    </citation>
    <scope>NUCLEOTIDE SEQUENCE [LARGE SCALE GENOMIC DNA]</scope>
    <source>
        <strain evidence="10">JCM 19134</strain>
    </source>
</reference>
<dbReference type="InterPro" id="IPR007159">
    <property type="entry name" value="SpoVT-AbrB_dom"/>
</dbReference>
<keyword evidence="5 7" id="KW-0238">DNA-binding</keyword>
<evidence type="ECO:0000256" key="7">
    <source>
        <dbReference type="HAMAP-Rule" id="MF_01008"/>
    </source>
</evidence>
<evidence type="ECO:0000256" key="3">
    <source>
        <dbReference type="ARBA" id="ARBA00022737"/>
    </source>
</evidence>